<evidence type="ECO:0000256" key="3">
    <source>
        <dbReference type="ARBA" id="ARBA00022833"/>
    </source>
</evidence>
<dbReference type="PROSITE" id="PS00518">
    <property type="entry name" value="ZF_RING_1"/>
    <property type="match status" value="1"/>
</dbReference>
<gene>
    <name evidence="4" type="ORF">QBC42DRAFT_155167</name>
</gene>
<dbReference type="GO" id="GO:0061630">
    <property type="term" value="F:ubiquitin protein ligase activity"/>
    <property type="evidence" value="ECO:0007669"/>
    <property type="project" value="InterPro"/>
</dbReference>
<organism evidence="4 5">
    <name type="scientific">Cladorrhinum samala</name>
    <dbReference type="NCBI Taxonomy" id="585594"/>
    <lineage>
        <taxon>Eukaryota</taxon>
        <taxon>Fungi</taxon>
        <taxon>Dikarya</taxon>
        <taxon>Ascomycota</taxon>
        <taxon>Pezizomycotina</taxon>
        <taxon>Sordariomycetes</taxon>
        <taxon>Sordariomycetidae</taxon>
        <taxon>Sordariales</taxon>
        <taxon>Podosporaceae</taxon>
        <taxon>Cladorrhinum</taxon>
    </lineage>
</organism>
<keyword evidence="3" id="KW-0862">Zinc</keyword>
<evidence type="ECO:0000256" key="1">
    <source>
        <dbReference type="ARBA" id="ARBA00022723"/>
    </source>
</evidence>
<evidence type="ECO:0008006" key="6">
    <source>
        <dbReference type="Google" id="ProtNLM"/>
    </source>
</evidence>
<accession>A0AAV9HRW5</accession>
<keyword evidence="1" id="KW-0479">Metal-binding</keyword>
<dbReference type="InterPro" id="IPR017907">
    <property type="entry name" value="Znf_RING_CS"/>
</dbReference>
<dbReference type="GO" id="GO:0007131">
    <property type="term" value="P:reciprocal meiotic recombination"/>
    <property type="evidence" value="ECO:0007669"/>
    <property type="project" value="InterPro"/>
</dbReference>
<feature type="non-terminal residue" evidence="4">
    <location>
        <position position="98"/>
    </location>
</feature>
<dbReference type="EMBL" id="MU864967">
    <property type="protein sequence ID" value="KAK4462800.1"/>
    <property type="molecule type" value="Genomic_DNA"/>
</dbReference>
<name>A0AAV9HRW5_9PEZI</name>
<reference evidence="4" key="2">
    <citation type="submission" date="2023-06" db="EMBL/GenBank/DDBJ databases">
        <authorList>
            <consortium name="Lawrence Berkeley National Laboratory"/>
            <person name="Mondo S.J."/>
            <person name="Hensen N."/>
            <person name="Bonometti L."/>
            <person name="Westerberg I."/>
            <person name="Brannstrom I.O."/>
            <person name="Guillou S."/>
            <person name="Cros-Aarteil S."/>
            <person name="Calhoun S."/>
            <person name="Haridas S."/>
            <person name="Kuo A."/>
            <person name="Pangilinan J."/>
            <person name="Riley R."/>
            <person name="Labutti K."/>
            <person name="Andreopoulos B."/>
            <person name="Lipzen A."/>
            <person name="Chen C."/>
            <person name="Yanf M."/>
            <person name="Daum C."/>
            <person name="Ng V."/>
            <person name="Clum A."/>
            <person name="Steindorff A."/>
            <person name="Ohm R."/>
            <person name="Martin F."/>
            <person name="Silar P."/>
            <person name="Natvig D."/>
            <person name="Lalanne C."/>
            <person name="Gautier V."/>
            <person name="Ament-Velasquez S.L."/>
            <person name="Kruys A."/>
            <person name="Hutchinson M.I."/>
            <person name="Powell A.J."/>
            <person name="Barry K."/>
            <person name="Miller A.N."/>
            <person name="Grigoriev I.V."/>
            <person name="Debuchy R."/>
            <person name="Gladieux P."/>
            <person name="Thoren M.H."/>
            <person name="Johannesson H."/>
        </authorList>
    </citation>
    <scope>NUCLEOTIDE SEQUENCE</scope>
    <source>
        <strain evidence="4">PSN324</strain>
    </source>
</reference>
<dbReference type="SUPFAM" id="SSF57850">
    <property type="entry name" value="RING/U-box"/>
    <property type="match status" value="1"/>
</dbReference>
<dbReference type="GO" id="GO:0008270">
    <property type="term" value="F:zinc ion binding"/>
    <property type="evidence" value="ECO:0007669"/>
    <property type="project" value="UniProtKB-KW"/>
</dbReference>
<reference evidence="4" key="1">
    <citation type="journal article" date="2023" name="Mol. Phylogenet. Evol.">
        <title>Genome-scale phylogeny and comparative genomics of the fungal order Sordariales.</title>
        <authorList>
            <person name="Hensen N."/>
            <person name="Bonometti L."/>
            <person name="Westerberg I."/>
            <person name="Brannstrom I.O."/>
            <person name="Guillou S."/>
            <person name="Cros-Aarteil S."/>
            <person name="Calhoun S."/>
            <person name="Haridas S."/>
            <person name="Kuo A."/>
            <person name="Mondo S."/>
            <person name="Pangilinan J."/>
            <person name="Riley R."/>
            <person name="LaButti K."/>
            <person name="Andreopoulos B."/>
            <person name="Lipzen A."/>
            <person name="Chen C."/>
            <person name="Yan M."/>
            <person name="Daum C."/>
            <person name="Ng V."/>
            <person name="Clum A."/>
            <person name="Steindorff A."/>
            <person name="Ohm R.A."/>
            <person name="Martin F."/>
            <person name="Silar P."/>
            <person name="Natvig D.O."/>
            <person name="Lalanne C."/>
            <person name="Gautier V."/>
            <person name="Ament-Velasquez S.L."/>
            <person name="Kruys A."/>
            <person name="Hutchinson M.I."/>
            <person name="Powell A.J."/>
            <person name="Barry K."/>
            <person name="Miller A.N."/>
            <person name="Grigoriev I.V."/>
            <person name="Debuchy R."/>
            <person name="Gladieux P."/>
            <person name="Hiltunen Thoren M."/>
            <person name="Johannesson H."/>
        </authorList>
    </citation>
    <scope>NUCLEOTIDE SEQUENCE</scope>
    <source>
        <strain evidence="4">PSN324</strain>
    </source>
</reference>
<keyword evidence="2" id="KW-0863">Zinc-finger</keyword>
<evidence type="ECO:0000313" key="5">
    <source>
        <dbReference type="Proteomes" id="UP001321749"/>
    </source>
</evidence>
<dbReference type="PANTHER" id="PTHR14305">
    <property type="entry name" value="E3 UBIQUITIN-PROTEIN LIGASE CCNB1IP1"/>
    <property type="match status" value="1"/>
</dbReference>
<sequence>LRCNVNACGTYLTDVAVVTICSHCICPQCAITAGFRDDAPLTCPACQNPLRRDDVFEQIVNPPGEWQNLAMCGLEPTIIMEAAGRAISFWSYQMGSQL</sequence>
<comment type="caution">
    <text evidence="4">The sequence shown here is derived from an EMBL/GenBank/DDBJ whole genome shotgun (WGS) entry which is preliminary data.</text>
</comment>
<proteinExistence type="predicted"/>
<dbReference type="InterPro" id="IPR042448">
    <property type="entry name" value="CCNB1IP1"/>
</dbReference>
<evidence type="ECO:0000256" key="2">
    <source>
        <dbReference type="ARBA" id="ARBA00022771"/>
    </source>
</evidence>
<dbReference type="AlphaFoldDB" id="A0AAV9HRW5"/>
<dbReference type="PANTHER" id="PTHR14305:SF0">
    <property type="entry name" value="E3 UBIQUITIN-PROTEIN LIGASE CCNB1IP1"/>
    <property type="match status" value="1"/>
</dbReference>
<protein>
    <recommendedName>
        <fullName evidence="6">RING-type domain-containing protein</fullName>
    </recommendedName>
</protein>
<dbReference type="GO" id="GO:0000795">
    <property type="term" value="C:synaptonemal complex"/>
    <property type="evidence" value="ECO:0007669"/>
    <property type="project" value="InterPro"/>
</dbReference>
<feature type="non-terminal residue" evidence="4">
    <location>
        <position position="1"/>
    </location>
</feature>
<dbReference type="Proteomes" id="UP001321749">
    <property type="component" value="Unassembled WGS sequence"/>
</dbReference>
<evidence type="ECO:0000313" key="4">
    <source>
        <dbReference type="EMBL" id="KAK4462800.1"/>
    </source>
</evidence>
<keyword evidence="5" id="KW-1185">Reference proteome</keyword>